<gene>
    <name evidence="1" type="ORF">GF339_12095</name>
</gene>
<dbReference type="AlphaFoldDB" id="A0A9D5Q6W7"/>
<evidence type="ECO:0000313" key="1">
    <source>
        <dbReference type="EMBL" id="MBD3325321.1"/>
    </source>
</evidence>
<name>A0A9D5Q6W7_9BACT</name>
<accession>A0A9D5Q6W7</accession>
<dbReference type="InterPro" id="IPR008914">
    <property type="entry name" value="PEBP"/>
</dbReference>
<dbReference type="InterPro" id="IPR036610">
    <property type="entry name" value="PEBP-like_sf"/>
</dbReference>
<dbReference type="PANTHER" id="PTHR30289:SF1">
    <property type="entry name" value="PEBP (PHOSPHATIDYLETHANOLAMINE-BINDING PROTEIN) FAMILY PROTEIN"/>
    <property type="match status" value="1"/>
</dbReference>
<comment type="caution">
    <text evidence="1">The sequence shown here is derived from an EMBL/GenBank/DDBJ whole genome shotgun (WGS) entry which is preliminary data.</text>
</comment>
<evidence type="ECO:0000313" key="2">
    <source>
        <dbReference type="Proteomes" id="UP000649604"/>
    </source>
</evidence>
<dbReference type="Pfam" id="PF01161">
    <property type="entry name" value="PBP"/>
    <property type="match status" value="1"/>
</dbReference>
<dbReference type="NCBIfam" id="TIGR00481">
    <property type="entry name" value="YbhB/YbcL family Raf kinase inhibitor-like protein"/>
    <property type="match status" value="1"/>
</dbReference>
<organism evidence="1 2">
    <name type="scientific">candidate division KSB3 bacterium</name>
    <dbReference type="NCBI Taxonomy" id="2044937"/>
    <lineage>
        <taxon>Bacteria</taxon>
        <taxon>candidate division KSB3</taxon>
    </lineage>
</organism>
<dbReference type="SUPFAM" id="SSF49777">
    <property type="entry name" value="PEBP-like"/>
    <property type="match status" value="1"/>
</dbReference>
<dbReference type="Proteomes" id="UP000649604">
    <property type="component" value="Unassembled WGS sequence"/>
</dbReference>
<dbReference type="InterPro" id="IPR005247">
    <property type="entry name" value="YbhB_YbcL/LppC-like"/>
</dbReference>
<sequence>MQIQLRSSAFTQGGMIPAKYTCDGQNISPPLEWDAVPGGTESLALIMDDPDAPGGTWVHWVLFNLPPDTKRLSEDLPPQEELAHGACHGINDFQKIGYGGPCPPKDTHNYYFKLYALDTKLDTPPGITKAQLVEQIEDYTLAVGTLIGQYQRQ</sequence>
<protein>
    <submittedName>
        <fullName evidence="1">YbhB/YbcL family Raf kinase inhibitor-like protein</fullName>
    </submittedName>
</protein>
<proteinExistence type="predicted"/>
<dbReference type="EMBL" id="WJJP01000392">
    <property type="protein sequence ID" value="MBD3325321.1"/>
    <property type="molecule type" value="Genomic_DNA"/>
</dbReference>
<reference evidence="1" key="1">
    <citation type="submission" date="2019-11" db="EMBL/GenBank/DDBJ databases">
        <title>Microbial mats filling the niche in hypersaline microbial mats.</title>
        <authorList>
            <person name="Wong H.L."/>
            <person name="Macleod F.I."/>
            <person name="White R.A. III"/>
            <person name="Burns B.P."/>
        </authorList>
    </citation>
    <scope>NUCLEOTIDE SEQUENCE</scope>
    <source>
        <strain evidence="1">Rbin_158</strain>
    </source>
</reference>
<dbReference type="CDD" id="cd00865">
    <property type="entry name" value="PEBP_bact_arch"/>
    <property type="match status" value="1"/>
</dbReference>
<dbReference type="PANTHER" id="PTHR30289">
    <property type="entry name" value="UNCHARACTERIZED PROTEIN YBCL-RELATED"/>
    <property type="match status" value="1"/>
</dbReference>
<dbReference type="Gene3D" id="3.90.280.10">
    <property type="entry name" value="PEBP-like"/>
    <property type="match status" value="1"/>
</dbReference>